<dbReference type="InterPro" id="IPR016166">
    <property type="entry name" value="FAD-bd_PCMH"/>
</dbReference>
<evidence type="ECO:0000256" key="2">
    <source>
        <dbReference type="ARBA" id="ARBA00004173"/>
    </source>
</evidence>
<dbReference type="PROSITE" id="PS51387">
    <property type="entry name" value="FAD_PCMH"/>
    <property type="match status" value="1"/>
</dbReference>
<dbReference type="OrthoDB" id="5332616at2759"/>
<evidence type="ECO:0000313" key="12">
    <source>
        <dbReference type="Proteomes" id="UP000270296"/>
    </source>
</evidence>
<reference evidence="11 12" key="2">
    <citation type="submission" date="2018-11" db="EMBL/GenBank/DDBJ databases">
        <authorList>
            <consortium name="Pathogen Informatics"/>
        </authorList>
    </citation>
    <scope>NUCLEOTIDE SEQUENCE [LARGE SCALE GENOMIC DNA]</scope>
</reference>
<name>A0A183IJ58_9BILA</name>
<dbReference type="GO" id="GO:0004458">
    <property type="term" value="F:D-lactate dehydrogenase (cytochrome) activity"/>
    <property type="evidence" value="ECO:0007669"/>
    <property type="project" value="UniProtKB-EC"/>
</dbReference>
<evidence type="ECO:0000256" key="9">
    <source>
        <dbReference type="ARBA" id="ARBA00038897"/>
    </source>
</evidence>
<dbReference type="PANTHER" id="PTHR11748:SF111">
    <property type="entry name" value="D-LACTATE DEHYDROGENASE, MITOCHONDRIAL-RELATED"/>
    <property type="match status" value="1"/>
</dbReference>
<comment type="cofactor">
    <cofactor evidence="1">
        <name>FAD</name>
        <dbReference type="ChEBI" id="CHEBI:57692"/>
    </cofactor>
</comment>
<dbReference type="AlphaFoldDB" id="A0A183IJ58"/>
<dbReference type="InterPro" id="IPR004113">
    <property type="entry name" value="FAD-bd_oxidored_4_C"/>
</dbReference>
<dbReference type="FunFam" id="3.30.465.10:FF:000016">
    <property type="entry name" value="probable D-lactate dehydrogenase, mitochondrial"/>
    <property type="match status" value="1"/>
</dbReference>
<evidence type="ECO:0000313" key="11">
    <source>
        <dbReference type="EMBL" id="VDP01930.1"/>
    </source>
</evidence>
<dbReference type="Pfam" id="PF01565">
    <property type="entry name" value="FAD_binding_4"/>
    <property type="match status" value="1"/>
</dbReference>
<dbReference type="Proteomes" id="UP000270296">
    <property type="component" value="Unassembled WGS sequence"/>
</dbReference>
<accession>A0A183IJ58</accession>
<dbReference type="GO" id="GO:0071949">
    <property type="term" value="F:FAD binding"/>
    <property type="evidence" value="ECO:0007669"/>
    <property type="project" value="InterPro"/>
</dbReference>
<keyword evidence="5" id="KW-0274">FAD</keyword>
<evidence type="ECO:0000256" key="8">
    <source>
        <dbReference type="ARBA" id="ARBA00023128"/>
    </source>
</evidence>
<evidence type="ECO:0000256" key="3">
    <source>
        <dbReference type="ARBA" id="ARBA00008000"/>
    </source>
</evidence>
<evidence type="ECO:0000259" key="10">
    <source>
        <dbReference type="PROSITE" id="PS51387"/>
    </source>
</evidence>
<keyword evidence="8" id="KW-0496">Mitochondrion</keyword>
<dbReference type="InterPro" id="IPR006094">
    <property type="entry name" value="Oxid_FAD_bind_N"/>
</dbReference>
<dbReference type="InterPro" id="IPR036318">
    <property type="entry name" value="FAD-bd_PCMH-like_sf"/>
</dbReference>
<dbReference type="EMBL" id="UZAM01007869">
    <property type="protein sequence ID" value="VDP01930.1"/>
    <property type="molecule type" value="Genomic_DNA"/>
</dbReference>
<dbReference type="InterPro" id="IPR016164">
    <property type="entry name" value="FAD-linked_Oxase-like_C"/>
</dbReference>
<keyword evidence="6" id="KW-0809">Transit peptide</keyword>
<gene>
    <name evidence="11" type="ORF">SBAD_LOCUS3654</name>
</gene>
<dbReference type="GO" id="GO:0008720">
    <property type="term" value="F:D-lactate dehydrogenase (NAD+) activity"/>
    <property type="evidence" value="ECO:0007669"/>
    <property type="project" value="TreeGrafter"/>
</dbReference>
<keyword evidence="4" id="KW-0285">Flavoprotein</keyword>
<dbReference type="GO" id="GO:1903457">
    <property type="term" value="P:lactate catabolic process"/>
    <property type="evidence" value="ECO:0007669"/>
    <property type="project" value="TreeGrafter"/>
</dbReference>
<evidence type="ECO:0000256" key="5">
    <source>
        <dbReference type="ARBA" id="ARBA00022827"/>
    </source>
</evidence>
<comment type="similarity">
    <text evidence="3">Belongs to the FAD-binding oxidoreductase/transferase type 4 family.</text>
</comment>
<dbReference type="InterPro" id="IPR016169">
    <property type="entry name" value="FAD-bd_PCMH_sub2"/>
</dbReference>
<comment type="subcellular location">
    <subcellularLocation>
        <location evidence="2">Mitochondrion</location>
    </subcellularLocation>
</comment>
<dbReference type="SUPFAM" id="SSF56176">
    <property type="entry name" value="FAD-binding/transporter-associated domain-like"/>
    <property type="match status" value="1"/>
</dbReference>
<dbReference type="Gene3D" id="3.30.465.10">
    <property type="match status" value="1"/>
</dbReference>
<evidence type="ECO:0000313" key="13">
    <source>
        <dbReference type="WBParaSite" id="SBAD_0000381801-mRNA-1"/>
    </source>
</evidence>
<organism evidence="13">
    <name type="scientific">Soboliphyme baturini</name>
    <dbReference type="NCBI Taxonomy" id="241478"/>
    <lineage>
        <taxon>Eukaryota</taxon>
        <taxon>Metazoa</taxon>
        <taxon>Ecdysozoa</taxon>
        <taxon>Nematoda</taxon>
        <taxon>Enoplea</taxon>
        <taxon>Dorylaimia</taxon>
        <taxon>Dioctophymatida</taxon>
        <taxon>Dioctophymatoidea</taxon>
        <taxon>Soboliphymatidae</taxon>
        <taxon>Soboliphyme</taxon>
    </lineage>
</organism>
<keyword evidence="7" id="KW-0560">Oxidoreductase</keyword>
<protein>
    <recommendedName>
        <fullName evidence="9">D-lactate dehydrogenase (cytochrome)</fullName>
        <ecNumber evidence="9">1.1.2.4</ecNumber>
    </recommendedName>
</protein>
<sequence length="341" mass="37322">MQAVIIVRFQNAEKVISLLSRVLKPSQISVATAVKEHHSHDESHFKEMLPEAVTFPSSVEEISAIVKLCNEHRVPVVPFGTGTGLIGGVTVNRSCITVDVSQMNHIKAVHEDDMDCIVEAGVTRLQLNDHLRDMGLWFPVDPGADASLGGMCSTGASGTNAVRYGTMKENVKNLEVILSSGKVINTAGEGRRTRKSAAGYNLTNFFVGSEGTLGIISKATLQFIDELGIHAVNTYCKLNIPEMPTLCLEFHGSDAEVNSQVKIVEEICESFGGSEFTWSLQPEERAKLWKARHSMFYAVASLRPNHKVRILFWSPSCGVKEGTMIPIFSLDSSLSVEKKDM</sequence>
<feature type="domain" description="FAD-binding PCMH-type" evidence="10">
    <location>
        <begin position="45"/>
        <end position="226"/>
    </location>
</feature>
<dbReference type="EC" id="1.1.2.4" evidence="9"/>
<dbReference type="Pfam" id="PF02913">
    <property type="entry name" value="FAD-oxidase_C"/>
    <property type="match status" value="1"/>
</dbReference>
<evidence type="ECO:0000256" key="6">
    <source>
        <dbReference type="ARBA" id="ARBA00022946"/>
    </source>
</evidence>
<dbReference type="WBParaSite" id="SBAD_0000381801-mRNA-1">
    <property type="protein sequence ID" value="SBAD_0000381801-mRNA-1"/>
    <property type="gene ID" value="SBAD_0000381801"/>
</dbReference>
<evidence type="ECO:0000256" key="7">
    <source>
        <dbReference type="ARBA" id="ARBA00023002"/>
    </source>
</evidence>
<reference evidence="13" key="1">
    <citation type="submission" date="2016-06" db="UniProtKB">
        <authorList>
            <consortium name="WormBaseParasite"/>
        </authorList>
    </citation>
    <scope>IDENTIFICATION</scope>
</reference>
<keyword evidence="12" id="KW-1185">Reference proteome</keyword>
<dbReference type="PANTHER" id="PTHR11748">
    <property type="entry name" value="D-LACTATE DEHYDROGENASE"/>
    <property type="match status" value="1"/>
</dbReference>
<dbReference type="GO" id="GO:0005739">
    <property type="term" value="C:mitochondrion"/>
    <property type="evidence" value="ECO:0007669"/>
    <property type="project" value="UniProtKB-SubCell"/>
</dbReference>
<evidence type="ECO:0000256" key="4">
    <source>
        <dbReference type="ARBA" id="ARBA00022630"/>
    </source>
</evidence>
<evidence type="ECO:0000256" key="1">
    <source>
        <dbReference type="ARBA" id="ARBA00001974"/>
    </source>
</evidence>
<proteinExistence type="inferred from homology"/>
<dbReference type="SUPFAM" id="SSF55103">
    <property type="entry name" value="FAD-linked oxidases, C-terminal domain"/>
    <property type="match status" value="1"/>
</dbReference>